<dbReference type="RefSeq" id="WP_281766474.1">
    <property type="nucleotide sequence ID" value="NZ_BRVO01000005.1"/>
</dbReference>
<comment type="similarity">
    <text evidence="1">Belongs to the transferase hexapeptide repeat family.</text>
</comment>
<dbReference type="Pfam" id="PF00132">
    <property type="entry name" value="Hexapep"/>
    <property type="match status" value="1"/>
</dbReference>
<evidence type="ECO:0000256" key="1">
    <source>
        <dbReference type="ARBA" id="ARBA00007274"/>
    </source>
</evidence>
<gene>
    <name evidence="5" type="ORF">Y10_32050</name>
</gene>
<evidence type="ECO:0000313" key="5">
    <source>
        <dbReference type="EMBL" id="GLB50837.1"/>
    </source>
</evidence>
<comment type="caution">
    <text evidence="5">The sequence shown here is derived from an EMBL/GenBank/DDBJ whole genome shotgun (WGS) entry which is preliminary data.</text>
</comment>
<dbReference type="InterPro" id="IPR051159">
    <property type="entry name" value="Hexapeptide_acetyltransf"/>
</dbReference>
<protein>
    <recommendedName>
        <fullName evidence="7">Acyltransferase</fullName>
    </recommendedName>
</protein>
<name>A0ABQ5MN50_9FLAO</name>
<keyword evidence="4" id="KW-0012">Acyltransferase</keyword>
<dbReference type="CDD" id="cd04647">
    <property type="entry name" value="LbH_MAT_like"/>
    <property type="match status" value="1"/>
</dbReference>
<dbReference type="InterPro" id="IPR011004">
    <property type="entry name" value="Trimer_LpxA-like_sf"/>
</dbReference>
<dbReference type="Gene3D" id="3.40.50.300">
    <property type="entry name" value="P-loop containing nucleotide triphosphate hydrolases"/>
    <property type="match status" value="1"/>
</dbReference>
<sequence>MELKIRKKLVKKLDPFFFKLYRYLLKFEKDEVALVKQKYLKSFQSVGFNCRLNGSNWIFINPKKIILGNNIHIGNNAYFNAKGGLIIGDNTHISRNVTIYTVNHDYEGECLPYDNNEIHKSVIIGKNVWIGMNVSIVPGVRIGDGAIIGIGSVVGRDVGPLEIIGNSSQKTLKKRSSDHYERLLKEQKYGGVNGKALKLKMSESFLNTYSKNKMNQIVFVLGTGRSGSTSIVEILNQHPNFVAFHEDIRQLIRLSNEKALGEKVYEELNEIFDHKLWYADKNQLIIHSDQRLWNFINYLNDYFPNSKFIHLKRDPVDCVKSMVARGWYTEGDLKEPTHDWARYRLKADEIGVMGQDQWTSLNQIEKCTWYWSYLTSKIDEQLKELPKSKVLHLELNNLDKELEKLAGFLNESNFVFKPIISNKRFAHNDVKFSQINNLKTDKVIMESLNKFYTS</sequence>
<dbReference type="PROSITE" id="PS00101">
    <property type="entry name" value="HEXAPEP_TRANSFERASES"/>
    <property type="match status" value="1"/>
</dbReference>
<dbReference type="Gene3D" id="2.160.10.10">
    <property type="entry name" value="Hexapeptide repeat proteins"/>
    <property type="match status" value="1"/>
</dbReference>
<evidence type="ECO:0000313" key="6">
    <source>
        <dbReference type="Proteomes" id="UP001143543"/>
    </source>
</evidence>
<evidence type="ECO:0000256" key="4">
    <source>
        <dbReference type="ARBA" id="ARBA00023315"/>
    </source>
</evidence>
<keyword evidence="2" id="KW-0808">Transferase</keyword>
<dbReference type="Pfam" id="PF13469">
    <property type="entry name" value="Sulfotransfer_3"/>
    <property type="match status" value="1"/>
</dbReference>
<keyword evidence="6" id="KW-1185">Reference proteome</keyword>
<dbReference type="SUPFAM" id="SSF51161">
    <property type="entry name" value="Trimeric LpxA-like enzymes"/>
    <property type="match status" value="1"/>
</dbReference>
<reference evidence="5" key="1">
    <citation type="submission" date="2022-07" db="EMBL/GenBank/DDBJ databases">
        <title>Taxonomy of Novel Oxalotrophic and Methylotrophic Bacteria.</title>
        <authorList>
            <person name="Sahin N."/>
            <person name="Tani A."/>
        </authorList>
    </citation>
    <scope>NUCLEOTIDE SEQUENCE</scope>
    <source>
        <strain evidence="5">Y10</strain>
    </source>
</reference>
<dbReference type="SUPFAM" id="SSF52540">
    <property type="entry name" value="P-loop containing nucleoside triphosphate hydrolases"/>
    <property type="match status" value="1"/>
</dbReference>
<accession>A0ABQ5MN50</accession>
<dbReference type="EMBL" id="BRVO01000005">
    <property type="protein sequence ID" value="GLB50837.1"/>
    <property type="molecule type" value="Genomic_DNA"/>
</dbReference>
<dbReference type="PANTHER" id="PTHR23416:SF23">
    <property type="entry name" value="ACETYLTRANSFERASE C18B11.09C-RELATED"/>
    <property type="match status" value="1"/>
</dbReference>
<organism evidence="5 6">
    <name type="scientific">Neptunitalea lumnitzerae</name>
    <dbReference type="NCBI Taxonomy" id="2965509"/>
    <lineage>
        <taxon>Bacteria</taxon>
        <taxon>Pseudomonadati</taxon>
        <taxon>Bacteroidota</taxon>
        <taxon>Flavobacteriia</taxon>
        <taxon>Flavobacteriales</taxon>
        <taxon>Flavobacteriaceae</taxon>
        <taxon>Neptunitalea</taxon>
    </lineage>
</organism>
<dbReference type="InterPro" id="IPR027417">
    <property type="entry name" value="P-loop_NTPase"/>
</dbReference>
<evidence type="ECO:0000256" key="2">
    <source>
        <dbReference type="ARBA" id="ARBA00022679"/>
    </source>
</evidence>
<proteinExistence type="inferred from homology"/>
<keyword evidence="3" id="KW-0677">Repeat</keyword>
<dbReference type="Proteomes" id="UP001143543">
    <property type="component" value="Unassembled WGS sequence"/>
</dbReference>
<dbReference type="PANTHER" id="PTHR23416">
    <property type="entry name" value="SIALIC ACID SYNTHASE-RELATED"/>
    <property type="match status" value="1"/>
</dbReference>
<dbReference type="InterPro" id="IPR001451">
    <property type="entry name" value="Hexapep"/>
</dbReference>
<evidence type="ECO:0000256" key="3">
    <source>
        <dbReference type="ARBA" id="ARBA00022737"/>
    </source>
</evidence>
<dbReference type="InterPro" id="IPR018357">
    <property type="entry name" value="Hexapep_transf_CS"/>
</dbReference>
<evidence type="ECO:0008006" key="7">
    <source>
        <dbReference type="Google" id="ProtNLM"/>
    </source>
</evidence>